<dbReference type="AlphaFoldDB" id="A0A0F5IR82"/>
<reference evidence="1 2" key="1">
    <citation type="submission" date="2013-04" db="EMBL/GenBank/DDBJ databases">
        <title>The Genome Sequence of Parabacteroides goldsteinii DSM 19448.</title>
        <authorList>
            <consortium name="The Broad Institute Genomics Platform"/>
            <person name="Earl A."/>
            <person name="Ward D."/>
            <person name="Feldgarden M."/>
            <person name="Gevers D."/>
            <person name="Martens E."/>
            <person name="Sakamoto M."/>
            <person name="Benno Y."/>
            <person name="Song Y."/>
            <person name="Liu C."/>
            <person name="Lee J."/>
            <person name="Bolanos M."/>
            <person name="Vaisanen M.L."/>
            <person name="Finegold S.M."/>
            <person name="Walker B."/>
            <person name="Young S."/>
            <person name="Zeng Q."/>
            <person name="Gargeya S."/>
            <person name="Fitzgerald M."/>
            <person name="Haas B."/>
            <person name="Abouelleil A."/>
            <person name="Allen A.W."/>
            <person name="Alvarado L."/>
            <person name="Arachchi H.M."/>
            <person name="Berlin A.M."/>
            <person name="Chapman S.B."/>
            <person name="Gainer-Dewar J."/>
            <person name="Goldberg J."/>
            <person name="Griggs A."/>
            <person name="Gujja S."/>
            <person name="Hansen M."/>
            <person name="Howarth C."/>
            <person name="Imamovic A."/>
            <person name="Ireland A."/>
            <person name="Larimer J."/>
            <person name="McCowan C."/>
            <person name="Murphy C."/>
            <person name="Pearson M."/>
            <person name="Poon T.W."/>
            <person name="Priest M."/>
            <person name="Roberts A."/>
            <person name="Saif S."/>
            <person name="Shea T."/>
            <person name="Sisk P."/>
            <person name="Sykes S."/>
            <person name="Wortman J."/>
            <person name="Nusbaum C."/>
            <person name="Birren B."/>
        </authorList>
    </citation>
    <scope>NUCLEOTIDE SEQUENCE [LARGE SCALE GENOMIC DNA]</scope>
    <source>
        <strain evidence="1 2">DSM 19448</strain>
    </source>
</reference>
<organism evidence="1 2">
    <name type="scientific">Parabacteroides goldsteinii DSM 19448 = WAL 12034</name>
    <dbReference type="NCBI Taxonomy" id="927665"/>
    <lineage>
        <taxon>Bacteria</taxon>
        <taxon>Pseudomonadati</taxon>
        <taxon>Bacteroidota</taxon>
        <taxon>Bacteroidia</taxon>
        <taxon>Bacteroidales</taxon>
        <taxon>Tannerellaceae</taxon>
        <taxon>Parabacteroides</taxon>
    </lineage>
</organism>
<proteinExistence type="predicted"/>
<sequence length="79" mass="9022">MTIALVTEGISEYRITKHILTKYFKGYNEDIDINQMPPKLTEDEKKQADGGTKGGWVEVLKYCENQEKLESIVQSLSNI</sequence>
<dbReference type="EMBL" id="AQHV01000023">
    <property type="protein sequence ID" value="KKB48064.1"/>
    <property type="molecule type" value="Genomic_DNA"/>
</dbReference>
<dbReference type="Proteomes" id="UP000033047">
    <property type="component" value="Unassembled WGS sequence"/>
</dbReference>
<name>A0A0F5IR82_9BACT</name>
<dbReference type="RefSeq" id="WP_007658106.1">
    <property type="nucleotide sequence ID" value="NZ_KQ033913.1"/>
</dbReference>
<evidence type="ECO:0000313" key="1">
    <source>
        <dbReference type="EMBL" id="KKB48064.1"/>
    </source>
</evidence>
<accession>A0A0F5IR82</accession>
<dbReference type="GeneID" id="69980909"/>
<protein>
    <submittedName>
        <fullName evidence="1">Uncharacterized protein</fullName>
    </submittedName>
</protein>
<comment type="caution">
    <text evidence="1">The sequence shown here is derived from an EMBL/GenBank/DDBJ whole genome shotgun (WGS) entry which is preliminary data.</text>
</comment>
<evidence type="ECO:0000313" key="2">
    <source>
        <dbReference type="Proteomes" id="UP000033047"/>
    </source>
</evidence>
<dbReference type="HOGENOM" id="CLU_2602816_0_0_10"/>
<dbReference type="PATRIC" id="fig|927665.4.peg.4405"/>
<dbReference type="STRING" id="927665.HMPREF1535_04290"/>
<gene>
    <name evidence="1" type="ORF">HMPREF1535_04290</name>
</gene>